<keyword evidence="4" id="KW-1185">Reference proteome</keyword>
<sequence length="920" mass="99497">MAANTGPQTPGGPAKRTSFGGFPGSNASIFLEKAKAGIRGSTPDSEALASSDDEQDHHHRLHSASQAHGTRQPRRPSWLTEVQQAPHRKGSMSGSGSFSPASSHPATPAADSTNWTSNVGPSPSNTMGRPPPNGVSFSWGNAIWTSDPQRGPPTRLTEVLPSPTSLVPPGSAGLYNSDAHMSPPLARDNPAEAAIPFAIPLQPTLKTYRSQSYSVGQLDPDSANAAPTGLGGYFINGRSRSGVPYGGLQHRPSRPSMLGEHDPTLLEQLQEVEDDDESSTGSEAGVKLSATQARTIEQLAMENALLRQAAADQLEKENSRGRSRAATTNSTSQIPKGNIQNFHQRIQESVPEETESALYDLDDVDAGQPCTYGGATGRRASEYGAKGGAQYFGSGIVENRTLESVKKGHWQSSLGFGGLGEPPQSRRHSFADVPTRQTSLSSTTESQKSYAAAGTGMRPGGRHGSPSAYGEGPVRPSHGDSGEYDQFRIRQRLQEQQLELEHLRDRQIAVTYFSRNELGESHPTRPSPQTIASAYPPHASYGRSQQLGHSQPRPHQLLYIVTFKACRADVFYIQEGTGLQVKPGDLVIVEADRGTDLGTVAHDSIPWLKAKEMKEHYTEEHYRWLMVFSRHCQDGTPAGANPNGQTIIGNSTRNGPTGSIGGPGGGGVDLPNADLKPKMIKRLAQPHEIQTLRDKEGNEAKAKRVCQQKVVEHRLNMEILDAEFQMDWKKLTFYYFADSYINFNPLVTDLFKIYKTRIWMSAINPASFVTPVAGLQLPSGLGPGAFNPEQDSYSGRQQHKSGLTYPAGTANATQGALDRSWEPNTDVGSGASTFSHIYPHVFQPLTLEPHQADHAAVDYRGSGQQLLSQHARYAAAPYQLTNLPLHAYSLEPESSNGAVRKPQVLQGDWNHAFQGLSLGS</sequence>
<feature type="region of interest" description="Disordered" evidence="1">
    <location>
        <begin position="636"/>
        <end position="668"/>
    </location>
</feature>
<feature type="region of interest" description="Disordered" evidence="1">
    <location>
        <begin position="312"/>
        <end position="337"/>
    </location>
</feature>
<dbReference type="OrthoDB" id="243127at2759"/>
<dbReference type="AlphaFoldDB" id="A0A8H3ISL7"/>
<dbReference type="InterPro" id="IPR047767">
    <property type="entry name" value="PSP1-like"/>
</dbReference>
<dbReference type="PROSITE" id="PS51411">
    <property type="entry name" value="PSP1_C"/>
    <property type="match status" value="1"/>
</dbReference>
<gene>
    <name evidence="3" type="ORF">HETSPECPRED_008202</name>
</gene>
<dbReference type="GO" id="GO:0005737">
    <property type="term" value="C:cytoplasm"/>
    <property type="evidence" value="ECO:0007669"/>
    <property type="project" value="TreeGrafter"/>
</dbReference>
<dbReference type="Pfam" id="PF04468">
    <property type="entry name" value="PSP1"/>
    <property type="match status" value="1"/>
</dbReference>
<feature type="compositionally biased region" description="Polar residues" evidence="1">
    <location>
        <begin position="435"/>
        <end position="449"/>
    </location>
</feature>
<feature type="compositionally biased region" description="Polar residues" evidence="1">
    <location>
        <begin position="113"/>
        <end position="127"/>
    </location>
</feature>
<feature type="domain" description="PSP1 C-terminal" evidence="2">
    <location>
        <begin position="678"/>
        <end position="763"/>
    </location>
</feature>
<dbReference type="InterPro" id="IPR007557">
    <property type="entry name" value="PSP1_C"/>
</dbReference>
<reference evidence="3" key="1">
    <citation type="submission" date="2021-03" db="EMBL/GenBank/DDBJ databases">
        <authorList>
            <person name="Tagirdzhanova G."/>
        </authorList>
    </citation>
    <scope>NUCLEOTIDE SEQUENCE</scope>
</reference>
<feature type="region of interest" description="Disordered" evidence="1">
    <location>
        <begin position="515"/>
        <end position="549"/>
    </location>
</feature>
<feature type="compositionally biased region" description="Polar residues" evidence="1">
    <location>
        <begin position="135"/>
        <end position="148"/>
    </location>
</feature>
<dbReference type="PANTHER" id="PTHR43830">
    <property type="entry name" value="PROTEIN PSP1"/>
    <property type="match status" value="1"/>
</dbReference>
<protein>
    <recommendedName>
        <fullName evidence="2">PSP1 C-terminal domain-containing protein</fullName>
    </recommendedName>
</protein>
<feature type="compositionally biased region" description="Polar residues" evidence="1">
    <location>
        <begin position="642"/>
        <end position="654"/>
    </location>
</feature>
<name>A0A8H3ISL7_9LECA</name>
<dbReference type="EMBL" id="CAJPDS010000060">
    <property type="protein sequence ID" value="CAF9931810.1"/>
    <property type="molecule type" value="Genomic_DNA"/>
</dbReference>
<feature type="region of interest" description="Disordered" evidence="1">
    <location>
        <begin position="1"/>
        <end position="187"/>
    </location>
</feature>
<feature type="compositionally biased region" description="Low complexity" evidence="1">
    <location>
        <begin position="91"/>
        <end position="112"/>
    </location>
</feature>
<accession>A0A8H3ISL7</accession>
<feature type="compositionally biased region" description="Polar residues" evidence="1">
    <location>
        <begin position="325"/>
        <end position="337"/>
    </location>
</feature>
<evidence type="ECO:0000313" key="3">
    <source>
        <dbReference type="EMBL" id="CAF9931810.1"/>
    </source>
</evidence>
<proteinExistence type="predicted"/>
<evidence type="ECO:0000259" key="2">
    <source>
        <dbReference type="PROSITE" id="PS51411"/>
    </source>
</evidence>
<organism evidence="3 4">
    <name type="scientific">Heterodermia speciosa</name>
    <dbReference type="NCBI Taxonomy" id="116794"/>
    <lineage>
        <taxon>Eukaryota</taxon>
        <taxon>Fungi</taxon>
        <taxon>Dikarya</taxon>
        <taxon>Ascomycota</taxon>
        <taxon>Pezizomycotina</taxon>
        <taxon>Lecanoromycetes</taxon>
        <taxon>OSLEUM clade</taxon>
        <taxon>Lecanoromycetidae</taxon>
        <taxon>Caliciales</taxon>
        <taxon>Physciaceae</taxon>
        <taxon>Heterodermia</taxon>
    </lineage>
</organism>
<evidence type="ECO:0000256" key="1">
    <source>
        <dbReference type="SAM" id="MobiDB-lite"/>
    </source>
</evidence>
<feature type="region of interest" description="Disordered" evidence="1">
    <location>
        <begin position="413"/>
        <end position="483"/>
    </location>
</feature>
<dbReference type="Proteomes" id="UP000664521">
    <property type="component" value="Unassembled WGS sequence"/>
</dbReference>
<evidence type="ECO:0000313" key="4">
    <source>
        <dbReference type="Proteomes" id="UP000664521"/>
    </source>
</evidence>
<feature type="compositionally biased region" description="Gly residues" evidence="1">
    <location>
        <begin position="658"/>
        <end position="668"/>
    </location>
</feature>
<dbReference type="PANTHER" id="PTHR43830:SF3">
    <property type="entry name" value="PROTEIN PSP1"/>
    <property type="match status" value="1"/>
</dbReference>
<comment type="caution">
    <text evidence="3">The sequence shown here is derived from an EMBL/GenBank/DDBJ whole genome shotgun (WGS) entry which is preliminary data.</text>
</comment>